<sequence>MKSIKTLWKDMHLTHGGMMVRRNKANNIGTASCTPHIMTLGSSGQPKRQGCHNYRKKGTTCVPALILGKREVSLEAETLSTDPSPLSPPDPPSDKESPPLAVPTFLHLFHNLSSDFEPEDSDCDESDSYGGSSAHVDTFNVDTKVK</sequence>
<evidence type="ECO:0000313" key="2">
    <source>
        <dbReference type="Proteomes" id="UP001165960"/>
    </source>
</evidence>
<keyword evidence="2" id="KW-1185">Reference proteome</keyword>
<dbReference type="Proteomes" id="UP001165960">
    <property type="component" value="Unassembled WGS sequence"/>
</dbReference>
<reference evidence="1" key="1">
    <citation type="submission" date="2022-04" db="EMBL/GenBank/DDBJ databases">
        <title>Genome of the entomopathogenic fungus Entomophthora muscae.</title>
        <authorList>
            <person name="Elya C."/>
            <person name="Lovett B.R."/>
            <person name="Lee E."/>
            <person name="Macias A.M."/>
            <person name="Hajek A.E."/>
            <person name="De Bivort B.L."/>
            <person name="Kasson M.T."/>
            <person name="De Fine Licht H.H."/>
            <person name="Stajich J.E."/>
        </authorList>
    </citation>
    <scope>NUCLEOTIDE SEQUENCE</scope>
    <source>
        <strain evidence="1">Berkeley</strain>
    </source>
</reference>
<protein>
    <submittedName>
        <fullName evidence="1">Uncharacterized protein</fullName>
    </submittedName>
</protein>
<accession>A0ACC2TJD9</accession>
<organism evidence="1 2">
    <name type="scientific">Entomophthora muscae</name>
    <dbReference type="NCBI Taxonomy" id="34485"/>
    <lineage>
        <taxon>Eukaryota</taxon>
        <taxon>Fungi</taxon>
        <taxon>Fungi incertae sedis</taxon>
        <taxon>Zoopagomycota</taxon>
        <taxon>Entomophthoromycotina</taxon>
        <taxon>Entomophthoromycetes</taxon>
        <taxon>Entomophthorales</taxon>
        <taxon>Entomophthoraceae</taxon>
        <taxon>Entomophthora</taxon>
    </lineage>
</organism>
<dbReference type="EMBL" id="QTSX02002851">
    <property type="protein sequence ID" value="KAJ9074611.1"/>
    <property type="molecule type" value="Genomic_DNA"/>
</dbReference>
<gene>
    <name evidence="1" type="ORF">DSO57_1004413</name>
</gene>
<proteinExistence type="predicted"/>
<name>A0ACC2TJD9_9FUNG</name>
<evidence type="ECO:0000313" key="1">
    <source>
        <dbReference type="EMBL" id="KAJ9074611.1"/>
    </source>
</evidence>
<comment type="caution">
    <text evidence="1">The sequence shown here is derived from an EMBL/GenBank/DDBJ whole genome shotgun (WGS) entry which is preliminary data.</text>
</comment>